<evidence type="ECO:0000313" key="3">
    <source>
        <dbReference type="Proteomes" id="UP000269721"/>
    </source>
</evidence>
<gene>
    <name evidence="2" type="ORF">BDK51DRAFT_45224</name>
</gene>
<dbReference type="AlphaFoldDB" id="A0A4P9WAF0"/>
<feature type="compositionally biased region" description="Low complexity" evidence="1">
    <location>
        <begin position="139"/>
        <end position="151"/>
    </location>
</feature>
<feature type="region of interest" description="Disordered" evidence="1">
    <location>
        <begin position="131"/>
        <end position="186"/>
    </location>
</feature>
<organism evidence="2 3">
    <name type="scientific">Blyttiomyces helicus</name>
    <dbReference type="NCBI Taxonomy" id="388810"/>
    <lineage>
        <taxon>Eukaryota</taxon>
        <taxon>Fungi</taxon>
        <taxon>Fungi incertae sedis</taxon>
        <taxon>Chytridiomycota</taxon>
        <taxon>Chytridiomycota incertae sedis</taxon>
        <taxon>Chytridiomycetes</taxon>
        <taxon>Chytridiomycetes incertae sedis</taxon>
        <taxon>Blyttiomyces</taxon>
    </lineage>
</organism>
<sequence length="348" mass="36541">MSFVNSTNVVVINAGSALLRREAVASVSFSDSRVVDSTHSPPAYTSASATPIRDLISSAIDTAGTLIRALITRPMYAASTFITEMHAVIEDLHLFLGNLVEDYYSLMRNTVNGELSQLKICARALKSADAEQTEAVKNPPSASTQPTAPSALRFGPASSRKKSSNSPNPLGQRRRRRRLQQRCHRDRGLVPLHLDLSGNVAGSTSTITIGAHSTEVDNSHGPKATAVVGSPLSYRADPAIGSVVVEAAEVVSTATDGTNQIAETVEDATTEPSQSAVASPGSSVDLAASQTIELTPNPAPRPSRWTRLCAALGVRRLGRETAAAAAEHATASASANNNPKPLNNDDSN</sequence>
<reference evidence="3" key="1">
    <citation type="journal article" date="2018" name="Nat. Microbiol.">
        <title>Leveraging single-cell genomics to expand the fungal tree of life.</title>
        <authorList>
            <person name="Ahrendt S.R."/>
            <person name="Quandt C.A."/>
            <person name="Ciobanu D."/>
            <person name="Clum A."/>
            <person name="Salamov A."/>
            <person name="Andreopoulos B."/>
            <person name="Cheng J.F."/>
            <person name="Woyke T."/>
            <person name="Pelin A."/>
            <person name="Henrissat B."/>
            <person name="Reynolds N.K."/>
            <person name="Benny G.L."/>
            <person name="Smith M.E."/>
            <person name="James T.Y."/>
            <person name="Grigoriev I.V."/>
        </authorList>
    </citation>
    <scope>NUCLEOTIDE SEQUENCE [LARGE SCALE GENOMIC DNA]</scope>
</reference>
<keyword evidence="3" id="KW-1185">Reference proteome</keyword>
<evidence type="ECO:0000256" key="1">
    <source>
        <dbReference type="SAM" id="MobiDB-lite"/>
    </source>
</evidence>
<protein>
    <submittedName>
        <fullName evidence="2">Uncharacterized protein</fullName>
    </submittedName>
</protein>
<evidence type="ECO:0000313" key="2">
    <source>
        <dbReference type="EMBL" id="RKO88128.1"/>
    </source>
</evidence>
<name>A0A4P9WAF0_9FUNG</name>
<dbReference type="EMBL" id="KZ996927">
    <property type="protein sequence ID" value="RKO88128.1"/>
    <property type="molecule type" value="Genomic_DNA"/>
</dbReference>
<dbReference type="Proteomes" id="UP000269721">
    <property type="component" value="Unassembled WGS sequence"/>
</dbReference>
<feature type="region of interest" description="Disordered" evidence="1">
    <location>
        <begin position="323"/>
        <end position="348"/>
    </location>
</feature>
<accession>A0A4P9WAF0</accession>
<feature type="compositionally biased region" description="Basic residues" evidence="1">
    <location>
        <begin position="172"/>
        <end position="185"/>
    </location>
</feature>
<feature type="compositionally biased region" description="Polar residues" evidence="1">
    <location>
        <begin position="336"/>
        <end position="348"/>
    </location>
</feature>
<feature type="compositionally biased region" description="Low complexity" evidence="1">
    <location>
        <begin position="323"/>
        <end position="335"/>
    </location>
</feature>
<proteinExistence type="predicted"/>